<dbReference type="AlphaFoldDB" id="A0A8S9PVI8"/>
<evidence type="ECO:0000313" key="2">
    <source>
        <dbReference type="Proteomes" id="UP000712600"/>
    </source>
</evidence>
<protein>
    <submittedName>
        <fullName evidence="1">Uncharacterized protein</fullName>
    </submittedName>
</protein>
<evidence type="ECO:0000313" key="1">
    <source>
        <dbReference type="EMBL" id="KAF3525364.1"/>
    </source>
</evidence>
<sequence>MACFGVHDFSGHHVDADGNSCKYSAGPCTPKCNLYCVGYGAKHGGHCEGNKCCCVRAASDLQSSTPNWSRVDFFAHSV</sequence>
<gene>
    <name evidence="1" type="ORF">F2Q69_00048993</name>
</gene>
<organism evidence="1 2">
    <name type="scientific">Brassica cretica</name>
    <name type="common">Mustard</name>
    <dbReference type="NCBI Taxonomy" id="69181"/>
    <lineage>
        <taxon>Eukaryota</taxon>
        <taxon>Viridiplantae</taxon>
        <taxon>Streptophyta</taxon>
        <taxon>Embryophyta</taxon>
        <taxon>Tracheophyta</taxon>
        <taxon>Spermatophyta</taxon>
        <taxon>Magnoliopsida</taxon>
        <taxon>eudicotyledons</taxon>
        <taxon>Gunneridae</taxon>
        <taxon>Pentapetalae</taxon>
        <taxon>rosids</taxon>
        <taxon>malvids</taxon>
        <taxon>Brassicales</taxon>
        <taxon>Brassicaceae</taxon>
        <taxon>Brassiceae</taxon>
        <taxon>Brassica</taxon>
    </lineage>
</organism>
<dbReference type="Proteomes" id="UP000712600">
    <property type="component" value="Unassembled WGS sequence"/>
</dbReference>
<comment type="caution">
    <text evidence="1">The sequence shown here is derived from an EMBL/GenBank/DDBJ whole genome shotgun (WGS) entry which is preliminary data.</text>
</comment>
<reference evidence="1" key="1">
    <citation type="submission" date="2019-12" db="EMBL/GenBank/DDBJ databases">
        <title>Genome sequencing and annotation of Brassica cretica.</title>
        <authorList>
            <person name="Studholme D.J."/>
            <person name="Sarris P."/>
        </authorList>
    </citation>
    <scope>NUCLEOTIDE SEQUENCE</scope>
    <source>
        <strain evidence="1">PFS-109/04</strain>
        <tissue evidence="1">Leaf</tissue>
    </source>
</reference>
<name>A0A8S9PVI8_BRACR</name>
<dbReference type="EMBL" id="QGKX02001347">
    <property type="protein sequence ID" value="KAF3525364.1"/>
    <property type="molecule type" value="Genomic_DNA"/>
</dbReference>
<accession>A0A8S9PVI8</accession>
<proteinExistence type="predicted"/>